<organism evidence="2 3">
    <name type="scientific">Corchorus olitorius</name>
    <dbReference type="NCBI Taxonomy" id="93759"/>
    <lineage>
        <taxon>Eukaryota</taxon>
        <taxon>Viridiplantae</taxon>
        <taxon>Streptophyta</taxon>
        <taxon>Embryophyta</taxon>
        <taxon>Tracheophyta</taxon>
        <taxon>Spermatophyta</taxon>
        <taxon>Magnoliopsida</taxon>
        <taxon>eudicotyledons</taxon>
        <taxon>Gunneridae</taxon>
        <taxon>Pentapetalae</taxon>
        <taxon>rosids</taxon>
        <taxon>malvids</taxon>
        <taxon>Malvales</taxon>
        <taxon>Malvaceae</taxon>
        <taxon>Grewioideae</taxon>
        <taxon>Apeibeae</taxon>
        <taxon>Corchorus</taxon>
    </lineage>
</organism>
<proteinExistence type="predicted"/>
<evidence type="ECO:0000256" key="1">
    <source>
        <dbReference type="SAM" id="MobiDB-lite"/>
    </source>
</evidence>
<comment type="caution">
    <text evidence="2">The sequence shown here is derived from an EMBL/GenBank/DDBJ whole genome shotgun (WGS) entry which is preliminary data.</text>
</comment>
<dbReference type="AlphaFoldDB" id="A0A1R3KKK3"/>
<evidence type="ECO:0000313" key="3">
    <source>
        <dbReference type="Proteomes" id="UP000187203"/>
    </source>
</evidence>
<dbReference type="EMBL" id="AWUE01013157">
    <property type="protein sequence ID" value="OMP07584.1"/>
    <property type="molecule type" value="Genomic_DNA"/>
</dbReference>
<evidence type="ECO:0000313" key="2">
    <source>
        <dbReference type="EMBL" id="OMP07584.1"/>
    </source>
</evidence>
<feature type="region of interest" description="Disordered" evidence="1">
    <location>
        <begin position="1"/>
        <end position="24"/>
    </location>
</feature>
<sequence>MMARSGQASPRNKQSKPLPSFSSEPSDLQLLSLLASGLIRASSEMNFCVGGARESKGQFLLPADKPGLLMRYYEQREAAELAKNLV</sequence>
<gene>
    <name evidence="2" type="ORF">COLO4_07211</name>
</gene>
<name>A0A1R3KKK3_9ROSI</name>
<keyword evidence="3" id="KW-1185">Reference proteome</keyword>
<dbReference type="Proteomes" id="UP000187203">
    <property type="component" value="Unassembled WGS sequence"/>
</dbReference>
<feature type="compositionally biased region" description="Polar residues" evidence="1">
    <location>
        <begin position="1"/>
        <end position="21"/>
    </location>
</feature>
<protein>
    <submittedName>
        <fullName evidence="2">Uncharacterized protein</fullName>
    </submittedName>
</protein>
<accession>A0A1R3KKK3</accession>
<reference evidence="3" key="1">
    <citation type="submission" date="2013-09" db="EMBL/GenBank/DDBJ databases">
        <title>Corchorus olitorius genome sequencing.</title>
        <authorList>
            <person name="Alam M."/>
            <person name="Haque M.S."/>
            <person name="Islam M.S."/>
            <person name="Emdad E.M."/>
            <person name="Islam M.M."/>
            <person name="Ahmed B."/>
            <person name="Halim A."/>
            <person name="Hossen Q.M.M."/>
            <person name="Hossain M.Z."/>
            <person name="Ahmed R."/>
            <person name="Khan M.M."/>
            <person name="Islam R."/>
            <person name="Rashid M.M."/>
            <person name="Khan S.A."/>
            <person name="Rahman M.S."/>
            <person name="Alam M."/>
            <person name="Yahiya A.S."/>
            <person name="Khan M.S."/>
            <person name="Azam M.S."/>
            <person name="Haque T."/>
            <person name="Lashkar M.Z.H."/>
            <person name="Akhand A.I."/>
            <person name="Morshed G."/>
            <person name="Roy S."/>
            <person name="Uddin K.S."/>
            <person name="Rabeya T."/>
            <person name="Hossain A.S."/>
            <person name="Chowdhury A."/>
            <person name="Snigdha A.R."/>
            <person name="Mortoza M.S."/>
            <person name="Matin S.A."/>
            <person name="Hoque S.M.E."/>
            <person name="Islam M.K."/>
            <person name="Roy D.K."/>
            <person name="Haider R."/>
            <person name="Moosa M.M."/>
            <person name="Elias S.M."/>
            <person name="Hasan A.M."/>
            <person name="Jahan S."/>
            <person name="Shafiuddin M."/>
            <person name="Mahmood N."/>
            <person name="Shommy N.S."/>
        </authorList>
    </citation>
    <scope>NUCLEOTIDE SEQUENCE [LARGE SCALE GENOMIC DNA]</scope>
    <source>
        <strain evidence="3">cv. O-4</strain>
    </source>
</reference>